<feature type="transmembrane region" description="Helical" evidence="9">
    <location>
        <begin position="273"/>
        <end position="292"/>
    </location>
</feature>
<dbReference type="RefSeq" id="WP_380659432.1">
    <property type="nucleotide sequence ID" value="NZ_JBHLZQ010000010.1"/>
</dbReference>
<dbReference type="EMBL" id="BOOW01000010">
    <property type="protein sequence ID" value="GII91624.1"/>
    <property type="molecule type" value="Genomic_DNA"/>
</dbReference>
<feature type="transmembrane region" description="Helical" evidence="9">
    <location>
        <begin position="340"/>
        <end position="358"/>
    </location>
</feature>
<keyword evidence="5 9" id="KW-0812">Transmembrane</keyword>
<dbReference type="PANTHER" id="PTHR33908">
    <property type="entry name" value="MANNOSYLTRANSFERASE YKCB-RELATED"/>
    <property type="match status" value="1"/>
</dbReference>
<feature type="transmembrane region" description="Helical" evidence="9">
    <location>
        <begin position="298"/>
        <end position="319"/>
    </location>
</feature>
<dbReference type="GO" id="GO:0010041">
    <property type="term" value="P:response to iron(III) ion"/>
    <property type="evidence" value="ECO:0007669"/>
    <property type="project" value="TreeGrafter"/>
</dbReference>
<proteinExistence type="predicted"/>
<name>A0A919VB01_9ACTN</name>
<dbReference type="GO" id="GO:0016763">
    <property type="term" value="F:pentosyltransferase activity"/>
    <property type="evidence" value="ECO:0007669"/>
    <property type="project" value="TreeGrafter"/>
</dbReference>
<feature type="transmembrane region" description="Helical" evidence="9">
    <location>
        <begin position="92"/>
        <end position="111"/>
    </location>
</feature>
<dbReference type="GO" id="GO:0005886">
    <property type="term" value="C:plasma membrane"/>
    <property type="evidence" value="ECO:0007669"/>
    <property type="project" value="UniProtKB-SubCell"/>
</dbReference>
<evidence type="ECO:0000256" key="9">
    <source>
        <dbReference type="SAM" id="Phobius"/>
    </source>
</evidence>
<keyword evidence="2" id="KW-1003">Cell membrane</keyword>
<evidence type="ECO:0000256" key="5">
    <source>
        <dbReference type="ARBA" id="ARBA00022692"/>
    </source>
</evidence>
<accession>A0A919VB01</accession>
<feature type="transmembrane region" description="Helical" evidence="9">
    <location>
        <begin position="203"/>
        <end position="226"/>
    </location>
</feature>
<comment type="caution">
    <text evidence="10">The sequence shown here is derived from an EMBL/GenBank/DDBJ whole genome shotgun (WGS) entry which is preliminary data.</text>
</comment>
<evidence type="ECO:0000256" key="4">
    <source>
        <dbReference type="ARBA" id="ARBA00022679"/>
    </source>
</evidence>
<evidence type="ECO:0000256" key="1">
    <source>
        <dbReference type="ARBA" id="ARBA00004651"/>
    </source>
</evidence>
<dbReference type="GO" id="GO:0009103">
    <property type="term" value="P:lipopolysaccharide biosynthetic process"/>
    <property type="evidence" value="ECO:0007669"/>
    <property type="project" value="UniProtKB-ARBA"/>
</dbReference>
<dbReference type="AlphaFoldDB" id="A0A919VB01"/>
<evidence type="ECO:0000313" key="11">
    <source>
        <dbReference type="Proteomes" id="UP000606172"/>
    </source>
</evidence>
<evidence type="ECO:0000313" key="10">
    <source>
        <dbReference type="EMBL" id="GII91624.1"/>
    </source>
</evidence>
<evidence type="ECO:0000256" key="6">
    <source>
        <dbReference type="ARBA" id="ARBA00022989"/>
    </source>
</evidence>
<sequence>MVRLSRSPAALEPAPDTRRRSWPSTVIPAVLAAVAGLIGVTGPSLWRDESVSAMAARMPLPGLWRLLGEMDAVHGLYYLLLRPFAHFEPVELWLRLLSVLATAAAACGVAALARRLAGAAAGLSAGTIYALLPMVSRYAQEARGYALVSAVAVLATWLLVEYAERGGRRWVGYAASVALLGWLHLYALLLLPAHAVAARWRVLLPWAVAGAALLPLAAVAAGQRGVQVFWLKTPGVAELAGFPVEVAGGAGGAVLVFGLAAVGAWAARRTPLVAAWAFLPVVLSFVISQVQPVYHPRYVMFVVPGLALAAGIGAAHLASLVARRFAVHAGVSARGGRGRAVSAGVLVGLMALTAGPHLDLRRPGSRPDDLRSLTAALAADVRPGDRVLFVPERYRLFTAVYGGAFDTLADLTHAPGAAAPRTGPELGAALRGVDRVWLVSPRIGKRYAKDERLLVLRELYRPAPTRTYGDVHLTLFTPVKP</sequence>
<keyword evidence="3 10" id="KW-0328">Glycosyltransferase</keyword>
<feature type="transmembrane region" description="Helical" evidence="9">
    <location>
        <begin position="246"/>
        <end position="266"/>
    </location>
</feature>
<reference evidence="10" key="1">
    <citation type="submission" date="2021-01" db="EMBL/GenBank/DDBJ databases">
        <title>Whole genome shotgun sequence of Sinosporangium siamense NBRC 109515.</title>
        <authorList>
            <person name="Komaki H."/>
            <person name="Tamura T."/>
        </authorList>
    </citation>
    <scope>NUCLEOTIDE SEQUENCE</scope>
    <source>
        <strain evidence="10">NBRC 109515</strain>
    </source>
</reference>
<evidence type="ECO:0000256" key="3">
    <source>
        <dbReference type="ARBA" id="ARBA00022676"/>
    </source>
</evidence>
<gene>
    <name evidence="10" type="ORF">Ssi02_18550</name>
</gene>
<keyword evidence="7 9" id="KW-0472">Membrane</keyword>
<dbReference type="Proteomes" id="UP000606172">
    <property type="component" value="Unassembled WGS sequence"/>
</dbReference>
<feature type="transmembrane region" description="Helical" evidence="9">
    <location>
        <begin position="172"/>
        <end position="191"/>
    </location>
</feature>
<comment type="subcellular location">
    <subcellularLocation>
        <location evidence="1">Cell membrane</location>
        <topology evidence="1">Multi-pass membrane protein</topology>
    </subcellularLocation>
</comment>
<keyword evidence="11" id="KW-1185">Reference proteome</keyword>
<feature type="region of interest" description="Disordered" evidence="8">
    <location>
        <begin position="1"/>
        <end position="20"/>
    </location>
</feature>
<protein>
    <submittedName>
        <fullName evidence="10">Mannosyltransferase</fullName>
    </submittedName>
</protein>
<evidence type="ECO:0000256" key="8">
    <source>
        <dbReference type="SAM" id="MobiDB-lite"/>
    </source>
</evidence>
<feature type="transmembrane region" description="Helical" evidence="9">
    <location>
        <begin position="21"/>
        <end position="42"/>
    </location>
</feature>
<keyword evidence="4" id="KW-0808">Transferase</keyword>
<feature type="transmembrane region" description="Helical" evidence="9">
    <location>
        <begin position="142"/>
        <end position="160"/>
    </location>
</feature>
<organism evidence="10 11">
    <name type="scientific">Sinosporangium siamense</name>
    <dbReference type="NCBI Taxonomy" id="1367973"/>
    <lineage>
        <taxon>Bacteria</taxon>
        <taxon>Bacillati</taxon>
        <taxon>Actinomycetota</taxon>
        <taxon>Actinomycetes</taxon>
        <taxon>Streptosporangiales</taxon>
        <taxon>Streptosporangiaceae</taxon>
        <taxon>Sinosporangium</taxon>
    </lineage>
</organism>
<evidence type="ECO:0000256" key="2">
    <source>
        <dbReference type="ARBA" id="ARBA00022475"/>
    </source>
</evidence>
<dbReference type="InterPro" id="IPR050297">
    <property type="entry name" value="LipidA_mod_glycosyltrf_83"/>
</dbReference>
<evidence type="ECO:0000256" key="7">
    <source>
        <dbReference type="ARBA" id="ARBA00023136"/>
    </source>
</evidence>
<keyword evidence="6 9" id="KW-1133">Transmembrane helix</keyword>
<dbReference type="PANTHER" id="PTHR33908:SF3">
    <property type="entry name" value="UNDECAPRENYL PHOSPHATE-ALPHA-4-AMINO-4-DEOXY-L-ARABINOSE ARABINOSYL TRANSFERASE"/>
    <property type="match status" value="1"/>
</dbReference>